<gene>
    <name evidence="8" type="ORF">SAMN05421874_111127</name>
</gene>
<accession>A0A1G9ETY7</accession>
<dbReference type="Proteomes" id="UP000198683">
    <property type="component" value="Unassembled WGS sequence"/>
</dbReference>
<reference evidence="8 9" key="1">
    <citation type="submission" date="2016-10" db="EMBL/GenBank/DDBJ databases">
        <authorList>
            <person name="de Groot N.N."/>
        </authorList>
    </citation>
    <scope>NUCLEOTIDE SEQUENCE [LARGE SCALE GENOMIC DNA]</scope>
    <source>
        <strain evidence="8 9">CGMCC 4.5681</strain>
    </source>
</reference>
<sequence>MRFDGLWSRLMSTRAPGATAWIRFYVGTIFLSEGVQKFLFPEDLGEGRFARAGIPFPGVLAPLDGVFEIGCGLLLLAGLLTRPAAIPMIINMIGALSITKLPILWGNAALYADARGWWDFAHESRTDLAMLCGSVFLLIVGAGRYSLDAVVRRRLGMRPAQTGGRR</sequence>
<dbReference type="InterPro" id="IPR051907">
    <property type="entry name" value="DoxX-like_oxidoreductase"/>
</dbReference>
<keyword evidence="3" id="KW-1003">Cell membrane</keyword>
<dbReference type="GO" id="GO:0005886">
    <property type="term" value="C:plasma membrane"/>
    <property type="evidence" value="ECO:0007669"/>
    <property type="project" value="UniProtKB-SubCell"/>
</dbReference>
<evidence type="ECO:0000313" key="9">
    <source>
        <dbReference type="Proteomes" id="UP000198683"/>
    </source>
</evidence>
<evidence type="ECO:0000313" key="8">
    <source>
        <dbReference type="EMBL" id="SDK79498.1"/>
    </source>
</evidence>
<comment type="similarity">
    <text evidence="2">Belongs to the DoxX family.</text>
</comment>
<dbReference type="Pfam" id="PF07681">
    <property type="entry name" value="DoxX"/>
    <property type="match status" value="1"/>
</dbReference>
<feature type="transmembrane region" description="Helical" evidence="7">
    <location>
        <begin position="20"/>
        <end position="39"/>
    </location>
</feature>
<evidence type="ECO:0000256" key="1">
    <source>
        <dbReference type="ARBA" id="ARBA00004651"/>
    </source>
</evidence>
<dbReference type="STRING" id="683260.SAMN05421874_111127"/>
<evidence type="ECO:0000256" key="4">
    <source>
        <dbReference type="ARBA" id="ARBA00022692"/>
    </source>
</evidence>
<dbReference type="RefSeq" id="WP_218129068.1">
    <property type="nucleotide sequence ID" value="NZ_FNFB01000011.1"/>
</dbReference>
<comment type="subcellular location">
    <subcellularLocation>
        <location evidence="1">Cell membrane</location>
        <topology evidence="1">Multi-pass membrane protein</topology>
    </subcellularLocation>
</comment>
<feature type="transmembrane region" description="Helical" evidence="7">
    <location>
        <begin position="128"/>
        <end position="147"/>
    </location>
</feature>
<dbReference type="PANTHER" id="PTHR33452">
    <property type="entry name" value="OXIDOREDUCTASE CATD-RELATED"/>
    <property type="match status" value="1"/>
</dbReference>
<dbReference type="PANTHER" id="PTHR33452:SF1">
    <property type="entry name" value="INNER MEMBRANE PROTEIN YPHA-RELATED"/>
    <property type="match status" value="1"/>
</dbReference>
<keyword evidence="4 7" id="KW-0812">Transmembrane</keyword>
<evidence type="ECO:0000256" key="2">
    <source>
        <dbReference type="ARBA" id="ARBA00006679"/>
    </source>
</evidence>
<protein>
    <submittedName>
        <fullName evidence="8">Uncharacterized membrane protein YphA, DoxX/SURF4 family</fullName>
    </submittedName>
</protein>
<evidence type="ECO:0000256" key="7">
    <source>
        <dbReference type="SAM" id="Phobius"/>
    </source>
</evidence>
<evidence type="ECO:0000256" key="6">
    <source>
        <dbReference type="ARBA" id="ARBA00023136"/>
    </source>
</evidence>
<keyword evidence="5 7" id="KW-1133">Transmembrane helix</keyword>
<feature type="transmembrane region" description="Helical" evidence="7">
    <location>
        <begin position="59"/>
        <end position="81"/>
    </location>
</feature>
<dbReference type="EMBL" id="FNFB01000011">
    <property type="protein sequence ID" value="SDK79498.1"/>
    <property type="molecule type" value="Genomic_DNA"/>
</dbReference>
<evidence type="ECO:0000256" key="3">
    <source>
        <dbReference type="ARBA" id="ARBA00022475"/>
    </source>
</evidence>
<evidence type="ECO:0000256" key="5">
    <source>
        <dbReference type="ARBA" id="ARBA00022989"/>
    </source>
</evidence>
<keyword evidence="9" id="KW-1185">Reference proteome</keyword>
<feature type="transmembrane region" description="Helical" evidence="7">
    <location>
        <begin position="88"/>
        <end position="108"/>
    </location>
</feature>
<dbReference type="InterPro" id="IPR032808">
    <property type="entry name" value="DoxX"/>
</dbReference>
<dbReference type="AlphaFoldDB" id="A0A1G9ETY7"/>
<name>A0A1G9ETY7_9ACTN</name>
<organism evidence="8 9">
    <name type="scientific">Nonomuraea maritima</name>
    <dbReference type="NCBI Taxonomy" id="683260"/>
    <lineage>
        <taxon>Bacteria</taxon>
        <taxon>Bacillati</taxon>
        <taxon>Actinomycetota</taxon>
        <taxon>Actinomycetes</taxon>
        <taxon>Streptosporangiales</taxon>
        <taxon>Streptosporangiaceae</taxon>
        <taxon>Nonomuraea</taxon>
    </lineage>
</organism>
<proteinExistence type="inferred from homology"/>
<keyword evidence="6 7" id="KW-0472">Membrane</keyword>